<dbReference type="EMBL" id="RQZG01000016">
    <property type="protein sequence ID" value="RRD03814.1"/>
    <property type="molecule type" value="Genomic_DNA"/>
</dbReference>
<organism evidence="1 2">
    <name type="scientific">Arachnia propionica</name>
    <dbReference type="NCBI Taxonomy" id="1750"/>
    <lineage>
        <taxon>Bacteria</taxon>
        <taxon>Bacillati</taxon>
        <taxon>Actinomycetota</taxon>
        <taxon>Actinomycetes</taxon>
        <taxon>Propionibacteriales</taxon>
        <taxon>Propionibacteriaceae</taxon>
        <taxon>Arachnia</taxon>
    </lineage>
</organism>
<evidence type="ECO:0000313" key="2">
    <source>
        <dbReference type="Proteomes" id="UP000280819"/>
    </source>
</evidence>
<accession>A0A3P1T3D6</accession>
<comment type="caution">
    <text evidence="1">The sequence shown here is derived from an EMBL/GenBank/DDBJ whole genome shotgun (WGS) entry which is preliminary data.</text>
</comment>
<name>A0A3P1T3D6_9ACTN</name>
<dbReference type="RefSeq" id="WP_124845504.1">
    <property type="nucleotide sequence ID" value="NZ_JAUNKP010000014.1"/>
</dbReference>
<protein>
    <submittedName>
        <fullName evidence="1">Uncharacterized protein</fullName>
    </submittedName>
</protein>
<dbReference type="Proteomes" id="UP000280819">
    <property type="component" value="Unassembled WGS sequence"/>
</dbReference>
<dbReference type="OrthoDB" id="5188280at2"/>
<gene>
    <name evidence="1" type="ORF">EII34_12510</name>
</gene>
<evidence type="ECO:0000313" key="1">
    <source>
        <dbReference type="EMBL" id="RRD03814.1"/>
    </source>
</evidence>
<dbReference type="AlphaFoldDB" id="A0A3P1T3D6"/>
<sequence>MRRFHRPVHRASDILEELSGSGDPADLSLAAHDTAAILVLLAKDTDPDVRARLNQYLEREGIEDLLALWKQAAPLSLPGALWRLHQVEQQLPEGPVAEDVRQLLTGHFDGDFSDLCDRAAIIGRRLGPRWDQRAAELEACAREWRAGSLW</sequence>
<reference evidence="1 2" key="1">
    <citation type="submission" date="2018-11" db="EMBL/GenBank/DDBJ databases">
        <title>Genomes From Bacteria Associated with the Canine Oral Cavity: a Test Case for Automated Genome-Based Taxonomic Assignment.</title>
        <authorList>
            <person name="Coil D.A."/>
            <person name="Jospin G."/>
            <person name="Darling A.E."/>
            <person name="Wallis C."/>
            <person name="Davis I.J."/>
            <person name="Harris S."/>
            <person name="Eisen J.A."/>
            <person name="Holcombe L.J."/>
            <person name="O'Flynn C."/>
        </authorList>
    </citation>
    <scope>NUCLEOTIDE SEQUENCE [LARGE SCALE GENOMIC DNA]</scope>
    <source>
        <strain evidence="1 2">OH887_COT-365</strain>
    </source>
</reference>
<proteinExistence type="predicted"/>